<dbReference type="GO" id="GO:0030639">
    <property type="term" value="P:polyketide biosynthetic process"/>
    <property type="evidence" value="ECO:0007669"/>
    <property type="project" value="TreeGrafter"/>
</dbReference>
<accession>A0A366XXW8</accession>
<evidence type="ECO:0000313" key="7">
    <source>
        <dbReference type="EMBL" id="RBW70408.1"/>
    </source>
</evidence>
<dbReference type="InterPro" id="IPR011141">
    <property type="entry name" value="Polyketide_synthase_type-III"/>
</dbReference>
<dbReference type="OrthoDB" id="9786288at2"/>
<comment type="caution">
    <text evidence="7">The sequence shown here is derived from an EMBL/GenBank/DDBJ whole genome shotgun (WGS) entry which is preliminary data.</text>
</comment>
<dbReference type="AlphaFoldDB" id="A0A366XXW8"/>
<proteinExistence type="inferred from homology"/>
<keyword evidence="2" id="KW-0808">Transferase</keyword>
<dbReference type="Proteomes" id="UP000253314">
    <property type="component" value="Unassembled WGS sequence"/>
</dbReference>
<organism evidence="7 8">
    <name type="scientific">Bacillus taeanensis</name>
    <dbReference type="NCBI Taxonomy" id="273032"/>
    <lineage>
        <taxon>Bacteria</taxon>
        <taxon>Bacillati</taxon>
        <taxon>Bacillota</taxon>
        <taxon>Bacilli</taxon>
        <taxon>Bacillales</taxon>
        <taxon>Bacillaceae</taxon>
        <taxon>Bacillus</taxon>
    </lineage>
</organism>
<dbReference type="PANTHER" id="PTHR11877:SF99">
    <property type="entry name" value="1,3,6,8-TETRAHYDROXYNAPHTHALENE SYNTHASE"/>
    <property type="match status" value="1"/>
</dbReference>
<comment type="similarity">
    <text evidence="1">Belongs to the thiolase-like superfamily. Chalcone/stilbene synthases family.</text>
</comment>
<evidence type="ECO:0000256" key="2">
    <source>
        <dbReference type="ARBA" id="ARBA00022679"/>
    </source>
</evidence>
<dbReference type="InterPro" id="IPR018088">
    <property type="entry name" value="Chalcone/stilbene_synthase_AS"/>
</dbReference>
<dbReference type="Pfam" id="PF00195">
    <property type="entry name" value="Chal_sti_synt_N"/>
    <property type="match status" value="1"/>
</dbReference>
<dbReference type="Pfam" id="PF02797">
    <property type="entry name" value="Chal_sti_synt_C"/>
    <property type="match status" value="1"/>
</dbReference>
<evidence type="ECO:0000259" key="5">
    <source>
        <dbReference type="Pfam" id="PF00195"/>
    </source>
</evidence>
<dbReference type="PROSITE" id="PS00441">
    <property type="entry name" value="CHALCONE_SYNTH"/>
    <property type="match status" value="1"/>
</dbReference>
<keyword evidence="3" id="KW-0012">Acyltransferase</keyword>
<keyword evidence="8" id="KW-1185">Reference proteome</keyword>
<name>A0A366XXW8_9BACI</name>
<dbReference type="SUPFAM" id="SSF53901">
    <property type="entry name" value="Thiolase-like"/>
    <property type="match status" value="1"/>
</dbReference>
<dbReference type="InterPro" id="IPR001099">
    <property type="entry name" value="Chalcone/stilbene_synt_N"/>
</dbReference>
<evidence type="ECO:0000256" key="1">
    <source>
        <dbReference type="ARBA" id="ARBA00005531"/>
    </source>
</evidence>
<dbReference type="Gene3D" id="3.40.47.10">
    <property type="match status" value="2"/>
</dbReference>
<dbReference type="EMBL" id="QOCW01000005">
    <property type="protein sequence ID" value="RBW70408.1"/>
    <property type="molecule type" value="Genomic_DNA"/>
</dbReference>
<dbReference type="RefSeq" id="WP_113805314.1">
    <property type="nucleotide sequence ID" value="NZ_QOCW01000005.1"/>
</dbReference>
<evidence type="ECO:0000256" key="3">
    <source>
        <dbReference type="ARBA" id="ARBA00023315"/>
    </source>
</evidence>
<feature type="domain" description="Chalcone/stilbene synthase C-terminal" evidence="6">
    <location>
        <begin position="225"/>
        <end position="361"/>
    </location>
</feature>
<dbReference type="GO" id="GO:0016747">
    <property type="term" value="F:acyltransferase activity, transferring groups other than amino-acyl groups"/>
    <property type="evidence" value="ECO:0007669"/>
    <property type="project" value="InterPro"/>
</dbReference>
<evidence type="ECO:0000256" key="4">
    <source>
        <dbReference type="PIRSR" id="PIRSR000451-1"/>
    </source>
</evidence>
<evidence type="ECO:0000259" key="6">
    <source>
        <dbReference type="Pfam" id="PF02797"/>
    </source>
</evidence>
<dbReference type="InterPro" id="IPR016039">
    <property type="entry name" value="Thiolase-like"/>
</dbReference>
<gene>
    <name evidence="7" type="ORF">DS031_07200</name>
</gene>
<dbReference type="PANTHER" id="PTHR11877">
    <property type="entry name" value="HYDROXYMETHYLGLUTARYL-COA SYNTHASE"/>
    <property type="match status" value="1"/>
</dbReference>
<dbReference type="InterPro" id="IPR012328">
    <property type="entry name" value="Chalcone/stilbene_synt_C"/>
</dbReference>
<feature type="domain" description="Chalcone/stilbene synthase N-terminal" evidence="5">
    <location>
        <begin position="3"/>
        <end position="203"/>
    </location>
</feature>
<protein>
    <submittedName>
        <fullName evidence="7">Type III polyketide synthase</fullName>
    </submittedName>
</protein>
<dbReference type="PIRSF" id="PIRSF000451">
    <property type="entry name" value="PKS_III"/>
    <property type="match status" value="1"/>
</dbReference>
<sequence length="364" mass="40749">MSVILSVDTHSPPYKLSQQEVLSFIKELFKDSYTNIERLLPVFHNGQIEERYFSMPLEWFSKNHSFQEKNDLYIEHALTYSIEAITKCLNSSTFLIEPVSYEEIDAIFFISSTGMATPSIDARIMNILPFSKHTKRIPIWGLGCAGGAAGIARAHEYCLAYQHANVLVVSIELCSLTFQKDDLSKSNLVGTSLFADGAACALVVGRKSALLQRKKVSLLPAVKETQSTLMPHSEDVMGWNIKNGGLYVVFSKDIPSIIRSWLGENVKGFLQLYNLELQSIKHFVAHPGGRKVLEAYEETLSFSEEKTAISSHILKHYGNMSSTTVLFVLQKFMKTEEDKQKHDLGLLTALGPGFSSELVLLEWG</sequence>
<dbReference type="CDD" id="cd00831">
    <property type="entry name" value="CHS_like"/>
    <property type="match status" value="1"/>
</dbReference>
<feature type="active site" description="Acyl-thioester intermediate" evidence="4">
    <location>
        <position position="144"/>
    </location>
</feature>
<evidence type="ECO:0000313" key="8">
    <source>
        <dbReference type="Proteomes" id="UP000253314"/>
    </source>
</evidence>
<reference evidence="7 8" key="1">
    <citation type="submission" date="2018-07" db="EMBL/GenBank/DDBJ databases">
        <title>Lottiidibacillus patelloidae gen. nov., sp. nov., isolated from the intestinal tract of a marine limpet and the reclassification of B. taeanensis BH030017T, B. algicola KMM 3737T and B. hwajinpoensis SW-72T as genus Lottiidibacillus.</title>
        <authorList>
            <person name="Liu R."/>
            <person name="Huang Z."/>
        </authorList>
    </citation>
    <scope>NUCLEOTIDE SEQUENCE [LARGE SCALE GENOMIC DNA]</scope>
    <source>
        <strain evidence="7 8">BH030017</strain>
    </source>
</reference>